<gene>
    <name evidence="3" type="ORF">N5K24_23285</name>
</gene>
<dbReference type="CDD" id="cd07012">
    <property type="entry name" value="PBP2_Bug_TTT"/>
    <property type="match status" value="1"/>
</dbReference>
<dbReference type="PANTHER" id="PTHR42928:SF5">
    <property type="entry name" value="BLR1237 PROTEIN"/>
    <property type="match status" value="1"/>
</dbReference>
<feature type="signal peptide" evidence="2">
    <location>
        <begin position="1"/>
        <end position="27"/>
    </location>
</feature>
<accession>A0AA42WFK6</accession>
<sequence length="330" mass="34597">MFSLTLHRAVRALFAITALTAASTAVAADAWKPTKPVRLLVGFAPGGSADTLARLLAEPLSQRLGQTVVVENLAGAGGNIMAFRLSQSPADGYTIGIAAAGSMAITHVLNPKGTNYKPADFTPITLAAVQPNMVIVNKDVPANNLAELKDYFQKTPTATYGTAGVGISNHLIAETMLYKMGVKVPHAAYRGAAPVITDLLGGHIAMTMDNISTAAPLASQGKVKAIAVASIKRAPQLPNVPTLDEQGLKGFDMPTWQGVFAPAGLPADVLAAYYAALQDVLKQPGVIEKMAGLGSEPVTDMTPEKTSQFLENDRKQWADIVKAANISLEQ</sequence>
<evidence type="ECO:0000256" key="2">
    <source>
        <dbReference type="SAM" id="SignalP"/>
    </source>
</evidence>
<dbReference type="AlphaFoldDB" id="A0AA42WFK6"/>
<dbReference type="Gene3D" id="3.40.190.150">
    <property type="entry name" value="Bordetella uptake gene, domain 1"/>
    <property type="match status" value="1"/>
</dbReference>
<dbReference type="Proteomes" id="UP001161276">
    <property type="component" value="Unassembled WGS sequence"/>
</dbReference>
<keyword evidence="2" id="KW-0732">Signal</keyword>
<comment type="similarity">
    <text evidence="1">Belongs to the UPF0065 (bug) family.</text>
</comment>
<dbReference type="InterPro" id="IPR042100">
    <property type="entry name" value="Bug_dom1"/>
</dbReference>
<dbReference type="SUPFAM" id="SSF53850">
    <property type="entry name" value="Periplasmic binding protein-like II"/>
    <property type="match status" value="1"/>
</dbReference>
<evidence type="ECO:0000313" key="3">
    <source>
        <dbReference type="EMBL" id="MDH2053351.1"/>
    </source>
</evidence>
<dbReference type="PANTHER" id="PTHR42928">
    <property type="entry name" value="TRICARBOXYLATE-BINDING PROTEIN"/>
    <property type="match status" value="1"/>
</dbReference>
<name>A0AA42WFK6_9BURK</name>
<evidence type="ECO:0000256" key="1">
    <source>
        <dbReference type="ARBA" id="ARBA00006987"/>
    </source>
</evidence>
<evidence type="ECO:0000313" key="4">
    <source>
        <dbReference type="Proteomes" id="UP001161276"/>
    </source>
</evidence>
<dbReference type="Gene3D" id="3.40.190.10">
    <property type="entry name" value="Periplasmic binding protein-like II"/>
    <property type="match status" value="1"/>
</dbReference>
<feature type="chain" id="PRO_5041212443" evidence="2">
    <location>
        <begin position="28"/>
        <end position="330"/>
    </location>
</feature>
<dbReference type="Pfam" id="PF03401">
    <property type="entry name" value="TctC"/>
    <property type="match status" value="1"/>
</dbReference>
<comment type="caution">
    <text evidence="3">The sequence shown here is derived from an EMBL/GenBank/DDBJ whole genome shotgun (WGS) entry which is preliminary data.</text>
</comment>
<dbReference type="PIRSF" id="PIRSF017082">
    <property type="entry name" value="YflP"/>
    <property type="match status" value="1"/>
</dbReference>
<dbReference type="RefSeq" id="WP_280028746.1">
    <property type="nucleotide sequence ID" value="NZ_JAOCKG010000012.1"/>
</dbReference>
<reference evidence="3" key="1">
    <citation type="submission" date="2022-09" db="EMBL/GenBank/DDBJ databases">
        <title>Intensive care unit water sources are persistently colonized with multi-drug resistant bacteria and are the site of extensive horizontal gene transfer of antibiotic resistance genes.</title>
        <authorList>
            <person name="Diorio-Toth L."/>
        </authorList>
    </citation>
    <scope>NUCLEOTIDE SEQUENCE</scope>
    <source>
        <strain evidence="3">GD03676</strain>
    </source>
</reference>
<dbReference type="InterPro" id="IPR005064">
    <property type="entry name" value="BUG"/>
</dbReference>
<protein>
    <submittedName>
        <fullName evidence="3">Tripartite tricarboxylate transporter substrate binding protein</fullName>
    </submittedName>
</protein>
<proteinExistence type="inferred from homology"/>
<organism evidence="3 4">
    <name type="scientific">Achromobacter marplatensis</name>
    <dbReference type="NCBI Taxonomy" id="470868"/>
    <lineage>
        <taxon>Bacteria</taxon>
        <taxon>Pseudomonadati</taxon>
        <taxon>Pseudomonadota</taxon>
        <taxon>Betaproteobacteria</taxon>
        <taxon>Burkholderiales</taxon>
        <taxon>Alcaligenaceae</taxon>
        <taxon>Achromobacter</taxon>
    </lineage>
</organism>
<dbReference type="EMBL" id="JAOCKG010000012">
    <property type="protein sequence ID" value="MDH2053351.1"/>
    <property type="molecule type" value="Genomic_DNA"/>
</dbReference>